<dbReference type="PANTHER" id="PTHR21310:SF56">
    <property type="entry name" value="AMINOGLYCOSIDE PHOSPHOTRANSFERASE DOMAIN-CONTAINING PROTEIN"/>
    <property type="match status" value="1"/>
</dbReference>
<accession>A0A2T2N2B7</accession>
<gene>
    <name evidence="2" type="ORF">BS50DRAFT_594451</name>
</gene>
<reference evidence="2 3" key="1">
    <citation type="journal article" date="2018" name="Front. Microbiol.">
        <title>Genome-Wide Analysis of Corynespora cassiicola Leaf Fall Disease Putative Effectors.</title>
        <authorList>
            <person name="Lopez D."/>
            <person name="Ribeiro S."/>
            <person name="Label P."/>
            <person name="Fumanal B."/>
            <person name="Venisse J.S."/>
            <person name="Kohler A."/>
            <person name="de Oliveira R.R."/>
            <person name="Labutti K."/>
            <person name="Lipzen A."/>
            <person name="Lail K."/>
            <person name="Bauer D."/>
            <person name="Ohm R.A."/>
            <person name="Barry K.W."/>
            <person name="Spatafora J."/>
            <person name="Grigoriev I.V."/>
            <person name="Martin F.M."/>
            <person name="Pujade-Renaud V."/>
        </authorList>
    </citation>
    <scope>NUCLEOTIDE SEQUENCE [LARGE SCALE GENOMIC DNA]</scope>
    <source>
        <strain evidence="2 3">Philippines</strain>
    </source>
</reference>
<keyword evidence="3" id="KW-1185">Reference proteome</keyword>
<evidence type="ECO:0000313" key="2">
    <source>
        <dbReference type="EMBL" id="PSN59595.1"/>
    </source>
</evidence>
<proteinExistence type="predicted"/>
<dbReference type="SUPFAM" id="SSF56112">
    <property type="entry name" value="Protein kinase-like (PK-like)"/>
    <property type="match status" value="1"/>
</dbReference>
<sequence length="399" mass="45664">MDPSEPIDSSGIFSASLAMRQVHTKCPDDKVLQSIASKLFKTPCKKVKIEKMHGGNFNYVTGVDIQEDRSYRQNRYIFRYPCDDSLDFADEVAAILGVRATISFPVPEVVSYDIRKENELGRPYMVQSRIEGTDLVSILNFLSIAQKQSLTKKVISLCNEIASIKSKSPGRYCLQDLSSKKVRIGPLRIPLGRGEKNPLGISTRQQTSLQFMLSLCDAQVTYSKRNASYSQDENVWKAFSMISRSLHRHGFLPDDESFQLCHGDLWPWNILVEVEGPTSVQITGVLDWDFAMFAPGFMYTAPTWLWTTFWGRSVGVSSGPDIPFDKKLQDLRDTWIENTDDVLRKYAIAPECVVARKMFWILCEGLPEENRYAQPHHIIKEWQKIYPQENYMYVLEGRN</sequence>
<evidence type="ECO:0000259" key="1">
    <source>
        <dbReference type="Pfam" id="PF01636"/>
    </source>
</evidence>
<dbReference type="AlphaFoldDB" id="A0A2T2N2B7"/>
<dbReference type="Proteomes" id="UP000240883">
    <property type="component" value="Unassembled WGS sequence"/>
</dbReference>
<dbReference type="InterPro" id="IPR002575">
    <property type="entry name" value="Aminoglycoside_PTrfase"/>
</dbReference>
<feature type="domain" description="Aminoglycoside phosphotransferase" evidence="1">
    <location>
        <begin position="75"/>
        <end position="295"/>
    </location>
</feature>
<protein>
    <recommendedName>
        <fullName evidence="1">Aminoglycoside phosphotransferase domain-containing protein</fullName>
    </recommendedName>
</protein>
<name>A0A2T2N2B7_CORCC</name>
<organism evidence="2 3">
    <name type="scientific">Corynespora cassiicola Philippines</name>
    <dbReference type="NCBI Taxonomy" id="1448308"/>
    <lineage>
        <taxon>Eukaryota</taxon>
        <taxon>Fungi</taxon>
        <taxon>Dikarya</taxon>
        <taxon>Ascomycota</taxon>
        <taxon>Pezizomycotina</taxon>
        <taxon>Dothideomycetes</taxon>
        <taxon>Pleosporomycetidae</taxon>
        <taxon>Pleosporales</taxon>
        <taxon>Corynesporascaceae</taxon>
        <taxon>Corynespora</taxon>
    </lineage>
</organism>
<dbReference type="OrthoDB" id="10003767at2759"/>
<evidence type="ECO:0000313" key="3">
    <source>
        <dbReference type="Proteomes" id="UP000240883"/>
    </source>
</evidence>
<dbReference type="EMBL" id="KZ678154">
    <property type="protein sequence ID" value="PSN59595.1"/>
    <property type="molecule type" value="Genomic_DNA"/>
</dbReference>
<dbReference type="Gene3D" id="3.90.1200.10">
    <property type="match status" value="1"/>
</dbReference>
<dbReference type="PANTHER" id="PTHR21310">
    <property type="entry name" value="AMINOGLYCOSIDE PHOSPHOTRANSFERASE-RELATED-RELATED"/>
    <property type="match status" value="1"/>
</dbReference>
<dbReference type="InterPro" id="IPR051678">
    <property type="entry name" value="AGP_Transferase"/>
</dbReference>
<dbReference type="InterPro" id="IPR011009">
    <property type="entry name" value="Kinase-like_dom_sf"/>
</dbReference>
<dbReference type="Pfam" id="PF01636">
    <property type="entry name" value="APH"/>
    <property type="match status" value="1"/>
</dbReference>